<dbReference type="EMBL" id="GBXM01026889">
    <property type="protein sequence ID" value="JAH81688.1"/>
    <property type="molecule type" value="Transcribed_RNA"/>
</dbReference>
<proteinExistence type="predicted"/>
<feature type="region of interest" description="Disordered" evidence="1">
    <location>
        <begin position="1"/>
        <end position="20"/>
    </location>
</feature>
<feature type="compositionally biased region" description="Basic residues" evidence="1">
    <location>
        <begin position="1"/>
        <end position="12"/>
    </location>
</feature>
<reference evidence="2" key="1">
    <citation type="submission" date="2014-11" db="EMBL/GenBank/DDBJ databases">
        <authorList>
            <person name="Amaro Gonzalez C."/>
        </authorList>
    </citation>
    <scope>NUCLEOTIDE SEQUENCE</scope>
</reference>
<evidence type="ECO:0000313" key="2">
    <source>
        <dbReference type="EMBL" id="JAH81688.1"/>
    </source>
</evidence>
<protein>
    <submittedName>
        <fullName evidence="2">Uncharacterized protein</fullName>
    </submittedName>
</protein>
<reference evidence="2" key="2">
    <citation type="journal article" date="2015" name="Fish Shellfish Immunol.">
        <title>Early steps in the European eel (Anguilla anguilla)-Vibrio vulnificus interaction in the gills: Role of the RtxA13 toxin.</title>
        <authorList>
            <person name="Callol A."/>
            <person name="Pajuelo D."/>
            <person name="Ebbesson L."/>
            <person name="Teles M."/>
            <person name="MacKenzie S."/>
            <person name="Amaro C."/>
        </authorList>
    </citation>
    <scope>NUCLEOTIDE SEQUENCE</scope>
</reference>
<accession>A0A0E9VWP3</accession>
<organism evidence="2">
    <name type="scientific">Anguilla anguilla</name>
    <name type="common">European freshwater eel</name>
    <name type="synonym">Muraena anguilla</name>
    <dbReference type="NCBI Taxonomy" id="7936"/>
    <lineage>
        <taxon>Eukaryota</taxon>
        <taxon>Metazoa</taxon>
        <taxon>Chordata</taxon>
        <taxon>Craniata</taxon>
        <taxon>Vertebrata</taxon>
        <taxon>Euteleostomi</taxon>
        <taxon>Actinopterygii</taxon>
        <taxon>Neopterygii</taxon>
        <taxon>Teleostei</taxon>
        <taxon>Anguilliformes</taxon>
        <taxon>Anguillidae</taxon>
        <taxon>Anguilla</taxon>
    </lineage>
</organism>
<dbReference type="AlphaFoldDB" id="A0A0E9VWP3"/>
<sequence length="20" mass="2387">MGCMQVRRKRNSFSKNTKNT</sequence>
<name>A0A0E9VWP3_ANGAN</name>
<evidence type="ECO:0000256" key="1">
    <source>
        <dbReference type="SAM" id="MobiDB-lite"/>
    </source>
</evidence>